<accession>A0ACD5YWJ3</accession>
<sequence>MGKSSVKATRRICVAKFGEDRLSKLPDDILLTIVERLNIADAARTSIYSRRWKQIPAMLSKVVITVDPFERLCQRSNKKVPYYDAAQLNSTMIEATRSILGSRSANLYTIQLLRIKFYLGDDSIFIGQTVADTMATQNVGFADFAIMTRKCGRLCTDEELLNYGRQLVSLVYTCPSAFSGLTSLKLQNLRLGESEFPKIFGISRRLEFLSLEYCDMGMLSFLELERPQLSELVIVDCHFEMVDLKWLPKLTLLTFSGWISLYDPLSFGHVPLLQSVNITNIGLSWHKMLKLSDFLGQATINDLHLNFKCEKIWIVPEGPRELWQVFHKLQIVELINISEDCDLSWIMFILQGAPYLKELCIRVWDHLCEVVRDEKERKEYAFSEKKDKGLEWDTSSSNFSHHSLAVLRIFGFQTEVKFMSLIGNVMDVAVSLKKIYLYNKPVCKTCQHVVRKPSRYPGSWKQKNSLRNKIIEGMCSDVEVYFPHKITC</sequence>
<dbReference type="Proteomes" id="UP001732700">
    <property type="component" value="Chromosome 6A"/>
</dbReference>
<evidence type="ECO:0000313" key="1">
    <source>
        <dbReference type="EnsemblPlants" id="AVESA.00010b.r2.6AG1049890.1.CDS"/>
    </source>
</evidence>
<reference evidence="1" key="1">
    <citation type="submission" date="2021-05" db="EMBL/GenBank/DDBJ databases">
        <authorList>
            <person name="Scholz U."/>
            <person name="Mascher M."/>
            <person name="Fiebig A."/>
        </authorList>
    </citation>
    <scope>NUCLEOTIDE SEQUENCE [LARGE SCALE GENOMIC DNA]</scope>
</reference>
<organism evidence="1 2">
    <name type="scientific">Avena sativa</name>
    <name type="common">Oat</name>
    <dbReference type="NCBI Taxonomy" id="4498"/>
    <lineage>
        <taxon>Eukaryota</taxon>
        <taxon>Viridiplantae</taxon>
        <taxon>Streptophyta</taxon>
        <taxon>Embryophyta</taxon>
        <taxon>Tracheophyta</taxon>
        <taxon>Spermatophyta</taxon>
        <taxon>Magnoliopsida</taxon>
        <taxon>Liliopsida</taxon>
        <taxon>Poales</taxon>
        <taxon>Poaceae</taxon>
        <taxon>BOP clade</taxon>
        <taxon>Pooideae</taxon>
        <taxon>Poodae</taxon>
        <taxon>Poeae</taxon>
        <taxon>Poeae Chloroplast Group 1 (Aveneae type)</taxon>
        <taxon>Aveninae</taxon>
        <taxon>Avena</taxon>
    </lineage>
</organism>
<reference evidence="1" key="2">
    <citation type="submission" date="2025-09" db="UniProtKB">
        <authorList>
            <consortium name="EnsemblPlants"/>
        </authorList>
    </citation>
    <scope>IDENTIFICATION</scope>
</reference>
<keyword evidence="2" id="KW-1185">Reference proteome</keyword>
<evidence type="ECO:0000313" key="2">
    <source>
        <dbReference type="Proteomes" id="UP001732700"/>
    </source>
</evidence>
<name>A0ACD5YWJ3_AVESA</name>
<protein>
    <submittedName>
        <fullName evidence="1">Uncharacterized protein</fullName>
    </submittedName>
</protein>
<proteinExistence type="predicted"/>
<dbReference type="EnsemblPlants" id="AVESA.00010b.r2.6AG1049890.1">
    <property type="protein sequence ID" value="AVESA.00010b.r2.6AG1049890.1.CDS"/>
    <property type="gene ID" value="AVESA.00010b.r2.6AG1049890"/>
</dbReference>